<proteinExistence type="predicted"/>
<comment type="caution">
    <text evidence="1">The sequence shown here is derived from an EMBL/GenBank/DDBJ whole genome shotgun (WGS) entry which is preliminary data.</text>
</comment>
<dbReference type="EMBL" id="LQBP01000003">
    <property type="protein sequence ID" value="KUJ79948.1"/>
    <property type="molecule type" value="Genomic_DNA"/>
</dbReference>
<sequence length="92" mass="10508">MNNKFKTFALCEYFRDKPDGEYYPFTVSTDLGLSNANWRRYALTHLYPEGSEARQELAKVGVSIKTLPTPKEIRGSKIIISTFVKETTIQDA</sequence>
<keyword evidence="2" id="KW-1185">Reference proteome</keyword>
<name>A0A0X3TW86_9RHOB</name>
<evidence type="ECO:0000313" key="1">
    <source>
        <dbReference type="EMBL" id="KUJ79948.1"/>
    </source>
</evidence>
<dbReference type="STRING" id="1685378.AVO44_07185"/>
<organism evidence="1 2">
    <name type="scientific">Ruegeria profundi</name>
    <dbReference type="NCBI Taxonomy" id="1685378"/>
    <lineage>
        <taxon>Bacteria</taxon>
        <taxon>Pseudomonadati</taxon>
        <taxon>Pseudomonadota</taxon>
        <taxon>Alphaproteobacteria</taxon>
        <taxon>Rhodobacterales</taxon>
        <taxon>Roseobacteraceae</taxon>
        <taxon>Ruegeria</taxon>
    </lineage>
</organism>
<dbReference type="Proteomes" id="UP000053690">
    <property type="component" value="Unassembled WGS sequence"/>
</dbReference>
<gene>
    <name evidence="1" type="ORF">AVO44_07185</name>
</gene>
<dbReference type="AlphaFoldDB" id="A0A0X3TW86"/>
<protein>
    <submittedName>
        <fullName evidence="1">Uncharacterized protein</fullName>
    </submittedName>
</protein>
<reference evidence="2" key="1">
    <citation type="submission" date="2015-12" db="EMBL/GenBank/DDBJ databases">
        <authorList>
            <person name="Zhang G."/>
            <person name="Stingl U."/>
        </authorList>
    </citation>
    <scope>NUCLEOTIDE SEQUENCE [LARGE SCALE GENOMIC DNA]</scope>
    <source>
        <strain evidence="2">ZGT108</strain>
    </source>
</reference>
<evidence type="ECO:0000313" key="2">
    <source>
        <dbReference type="Proteomes" id="UP000053690"/>
    </source>
</evidence>
<dbReference type="RefSeq" id="WP_068334633.1">
    <property type="nucleotide sequence ID" value="NZ_LQBP01000003.1"/>
</dbReference>
<accession>A0A0X3TW86</accession>